<dbReference type="AlphaFoldDB" id="A0A2P1PW14"/>
<dbReference type="PANTHER" id="PTHR35936">
    <property type="entry name" value="MEMBRANE-BOUND LYTIC MUREIN TRANSGLYCOSYLASE F"/>
    <property type="match status" value="1"/>
</dbReference>
<keyword evidence="6" id="KW-1185">Reference proteome</keyword>
<feature type="chain" id="PRO_5015163297" description="Solute-binding protein family 3/N-terminal domain-containing protein" evidence="3">
    <location>
        <begin position="19"/>
        <end position="255"/>
    </location>
</feature>
<dbReference type="InterPro" id="IPR001638">
    <property type="entry name" value="Solute-binding_3/MltF_N"/>
</dbReference>
<dbReference type="OrthoDB" id="245568at2"/>
<reference evidence="5 6" key="1">
    <citation type="submission" date="2018-03" db="EMBL/GenBank/DDBJ databases">
        <title>Ahniella affigens gen. nov., sp. nov., a gammaproteobacterium isolated from sandy soil near a stream.</title>
        <authorList>
            <person name="Ko Y."/>
            <person name="Kim J.-H."/>
        </authorList>
    </citation>
    <scope>NUCLEOTIDE SEQUENCE [LARGE SCALE GENOMIC DNA]</scope>
    <source>
        <strain evidence="5 6">D13</strain>
    </source>
</reference>
<evidence type="ECO:0000259" key="4">
    <source>
        <dbReference type="SMART" id="SM00062"/>
    </source>
</evidence>
<feature type="signal peptide" evidence="3">
    <location>
        <begin position="1"/>
        <end position="18"/>
    </location>
</feature>
<evidence type="ECO:0000256" key="2">
    <source>
        <dbReference type="ARBA" id="ARBA00022729"/>
    </source>
</evidence>
<dbReference type="SMART" id="SM00062">
    <property type="entry name" value="PBPb"/>
    <property type="match status" value="1"/>
</dbReference>
<sequence length="255" mass="27613">MRSSVVGLLLSTICTVSAADTITIRADEWLPYNGPANKRPPGYMIEMADQIAALNGHRIEYATMPWDDAVAASRKGDIDCVVGALKSDAEGFEFPTASWGSNVNGFFGLEEVTWTYTGIESLSQIRLAVISGYSYSEELDAYIEANKDDPSKVVVVQSTGRALVNAVSRLVAGKADVVIEDVNVAASTFKRMSMAGRLKQLGALGEPEELYVACTPANPRGKQFAEMFDKGTTELRTNGQLAEILEKYGIADWQP</sequence>
<dbReference type="Proteomes" id="UP000241074">
    <property type="component" value="Chromosome"/>
</dbReference>
<dbReference type="SUPFAM" id="SSF53850">
    <property type="entry name" value="Periplasmic binding protein-like II"/>
    <property type="match status" value="1"/>
</dbReference>
<accession>A0A2P1PW14</accession>
<feature type="domain" description="Solute-binding protein family 3/N-terminal" evidence="4">
    <location>
        <begin position="21"/>
        <end position="252"/>
    </location>
</feature>
<proteinExistence type="inferred from homology"/>
<dbReference type="PANTHER" id="PTHR35936:SF25">
    <property type="entry name" value="ABC TRANSPORTER SUBSTRATE-BINDING PROTEIN"/>
    <property type="match status" value="1"/>
</dbReference>
<evidence type="ECO:0000313" key="6">
    <source>
        <dbReference type="Proteomes" id="UP000241074"/>
    </source>
</evidence>
<dbReference type="Gene3D" id="3.40.190.10">
    <property type="entry name" value="Periplasmic binding protein-like II"/>
    <property type="match status" value="2"/>
</dbReference>
<evidence type="ECO:0000313" key="5">
    <source>
        <dbReference type="EMBL" id="AVP99041.1"/>
    </source>
</evidence>
<dbReference type="EMBL" id="CP027860">
    <property type="protein sequence ID" value="AVP99041.1"/>
    <property type="molecule type" value="Genomic_DNA"/>
</dbReference>
<organism evidence="5 6">
    <name type="scientific">Ahniella affigens</name>
    <dbReference type="NCBI Taxonomy" id="2021234"/>
    <lineage>
        <taxon>Bacteria</taxon>
        <taxon>Pseudomonadati</taxon>
        <taxon>Pseudomonadota</taxon>
        <taxon>Gammaproteobacteria</taxon>
        <taxon>Lysobacterales</taxon>
        <taxon>Rhodanobacteraceae</taxon>
        <taxon>Ahniella</taxon>
    </lineage>
</organism>
<evidence type="ECO:0000256" key="1">
    <source>
        <dbReference type="ARBA" id="ARBA00010333"/>
    </source>
</evidence>
<name>A0A2P1PW14_9GAMM</name>
<comment type="similarity">
    <text evidence="1">Belongs to the bacterial solute-binding protein 3 family.</text>
</comment>
<dbReference type="KEGG" id="xba:C7S18_18485"/>
<gene>
    <name evidence="5" type="ORF">C7S18_18485</name>
</gene>
<reference evidence="5 6" key="2">
    <citation type="submission" date="2018-03" db="EMBL/GenBank/DDBJ databases">
        <authorList>
            <person name="Keele B.F."/>
        </authorList>
    </citation>
    <scope>NUCLEOTIDE SEQUENCE [LARGE SCALE GENOMIC DNA]</scope>
    <source>
        <strain evidence="5 6">D13</strain>
    </source>
</reference>
<keyword evidence="2 3" id="KW-0732">Signal</keyword>
<protein>
    <recommendedName>
        <fullName evidence="4">Solute-binding protein family 3/N-terminal domain-containing protein</fullName>
    </recommendedName>
</protein>
<dbReference type="RefSeq" id="WP_106892960.1">
    <property type="nucleotide sequence ID" value="NZ_CP027860.1"/>
</dbReference>
<evidence type="ECO:0000256" key="3">
    <source>
        <dbReference type="SAM" id="SignalP"/>
    </source>
</evidence>
<dbReference type="Pfam" id="PF00497">
    <property type="entry name" value="SBP_bac_3"/>
    <property type="match status" value="1"/>
</dbReference>